<protein>
    <recommendedName>
        <fullName evidence="2">Outer membrane protein beta-barrel domain-containing protein</fullName>
    </recommendedName>
</protein>
<name>A0A381YTY5_9ZZZZ</name>
<gene>
    <name evidence="1" type="ORF">METZ01_LOCUS133352</name>
</gene>
<reference evidence="1" key="1">
    <citation type="submission" date="2018-05" db="EMBL/GenBank/DDBJ databases">
        <authorList>
            <person name="Lanie J.A."/>
            <person name="Ng W.-L."/>
            <person name="Kazmierczak K.M."/>
            <person name="Andrzejewski T.M."/>
            <person name="Davidsen T.M."/>
            <person name="Wayne K.J."/>
            <person name="Tettelin H."/>
            <person name="Glass J.I."/>
            <person name="Rusch D."/>
            <person name="Podicherti R."/>
            <person name="Tsui H.-C.T."/>
            <person name="Winkler M.E."/>
        </authorList>
    </citation>
    <scope>NUCLEOTIDE SEQUENCE</scope>
</reference>
<dbReference type="EMBL" id="UINC01019056">
    <property type="protein sequence ID" value="SVA80498.1"/>
    <property type="molecule type" value="Genomic_DNA"/>
</dbReference>
<evidence type="ECO:0008006" key="2">
    <source>
        <dbReference type="Google" id="ProtNLM"/>
    </source>
</evidence>
<organism evidence="1">
    <name type="scientific">marine metagenome</name>
    <dbReference type="NCBI Taxonomy" id="408172"/>
    <lineage>
        <taxon>unclassified sequences</taxon>
        <taxon>metagenomes</taxon>
        <taxon>ecological metagenomes</taxon>
    </lineage>
</organism>
<evidence type="ECO:0000313" key="1">
    <source>
        <dbReference type="EMBL" id="SVA80498.1"/>
    </source>
</evidence>
<accession>A0A381YTY5</accession>
<dbReference type="AlphaFoldDB" id="A0A381YTY5"/>
<proteinExistence type="predicted"/>
<sequence length="208" mass="23016">MQKFLIILTLIYYASGCYAKSQARSEKSELRFDVPVQISGQNTRRASSETTKSFSGSGYGLEYIFDNNVGLGYRSETIATEIESSGTVTKRQGVQSNAIELSFLFASSNPESFLSRFTLQLGLGSVFSGKVMENQSLGNDLLSSYSSSHSVSGSTQFGILGYSFEVFSLNLGYRIWDVWAYHSDRQKNTIDLGHLNWSSISTGIGFRF</sequence>